<dbReference type="GO" id="GO:0008930">
    <property type="term" value="F:methylthioadenosine nucleosidase activity"/>
    <property type="evidence" value="ECO:0007669"/>
    <property type="project" value="UniProtKB-EC"/>
</dbReference>
<dbReference type="GO" id="GO:0019284">
    <property type="term" value="P:L-methionine salvage from S-adenosylmethionine"/>
    <property type="evidence" value="ECO:0007669"/>
    <property type="project" value="TreeGrafter"/>
</dbReference>
<dbReference type="Proteomes" id="UP000070198">
    <property type="component" value="Unassembled WGS sequence"/>
</dbReference>
<dbReference type="RefSeq" id="WP_061459052.1">
    <property type="nucleotide sequence ID" value="NZ_KQ968751.1"/>
</dbReference>
<proteinExistence type="predicted"/>
<dbReference type="Gene3D" id="3.40.50.1580">
    <property type="entry name" value="Nucleoside phosphorylase domain"/>
    <property type="match status" value="1"/>
</dbReference>
<keyword evidence="2" id="KW-0326">Glycosidase</keyword>
<sequence length="225" mass="25159">MKKIGMVVAVEIQSVMRKYADKLKREDVRGFKVYSVTFDDKILYITQSGAGEIRAAACTQLLISLFDVDLIVNYGVVGALMEELKVTNICLVEKVVHYDMDTSAADHCEVGRYLEYQDIYLPTTTKYVQLVKNHHPFIRPVICASGDKFIADETKKRALNHDFKADICDMESAAIVLICDQNNIPNLILKTVSDSITGGAAEFRSSIEKAADICLEILDDILKEL</sequence>
<gene>
    <name evidence="2" type="ORF">SGADD02_01752</name>
</gene>
<comment type="caution">
    <text evidence="2">The sequence shown here is derived from an EMBL/GenBank/DDBJ whole genome shotgun (WGS) entry which is preliminary data.</text>
</comment>
<dbReference type="EMBL" id="LQOF01000346">
    <property type="protein sequence ID" value="KXT66239.1"/>
    <property type="molecule type" value="Genomic_DNA"/>
</dbReference>
<dbReference type="AlphaFoldDB" id="A0A139MR30"/>
<reference evidence="2 3" key="1">
    <citation type="submission" date="2016-01" db="EMBL/GenBank/DDBJ databases">
        <title>Highly variable Streptococcus oralis are common among viridans streptococci isolated from primates.</title>
        <authorList>
            <person name="Denapaite D."/>
            <person name="Rieger M."/>
            <person name="Koendgen S."/>
            <person name="Brueckner R."/>
            <person name="Ochigava I."/>
            <person name="Kappeler P."/>
            <person name="Maetz-Rensing K."/>
            <person name="Leendertz F."/>
            <person name="Hakenbeck R."/>
        </authorList>
    </citation>
    <scope>NUCLEOTIDE SEQUENCE [LARGE SCALE GENOMIC DNA]</scope>
    <source>
        <strain evidence="2 3">DD02</strain>
    </source>
</reference>
<dbReference type="PATRIC" id="fig|315405.11.peg.2042"/>
<dbReference type="GO" id="GO:0005829">
    <property type="term" value="C:cytosol"/>
    <property type="evidence" value="ECO:0007669"/>
    <property type="project" value="TreeGrafter"/>
</dbReference>
<dbReference type="PANTHER" id="PTHR46832:SF1">
    <property type="entry name" value="5'-METHYLTHIOADENOSINE_S-ADENOSYLHOMOCYSTEINE NUCLEOSIDASE"/>
    <property type="match status" value="1"/>
</dbReference>
<dbReference type="InterPro" id="IPR035994">
    <property type="entry name" value="Nucleoside_phosphorylase_sf"/>
</dbReference>
<dbReference type="GO" id="GO:0009116">
    <property type="term" value="P:nucleoside metabolic process"/>
    <property type="evidence" value="ECO:0007669"/>
    <property type="project" value="InterPro"/>
</dbReference>
<dbReference type="CDD" id="cd09008">
    <property type="entry name" value="MTAN"/>
    <property type="match status" value="1"/>
</dbReference>
<dbReference type="PANTHER" id="PTHR46832">
    <property type="entry name" value="5'-METHYLTHIOADENOSINE/S-ADENOSYLHOMOCYSTEINE NUCLEOSIDASE"/>
    <property type="match status" value="1"/>
</dbReference>
<dbReference type="SUPFAM" id="SSF53167">
    <property type="entry name" value="Purine and uridine phosphorylases"/>
    <property type="match status" value="1"/>
</dbReference>
<evidence type="ECO:0000313" key="2">
    <source>
        <dbReference type="EMBL" id="KXT66239.1"/>
    </source>
</evidence>
<evidence type="ECO:0000313" key="3">
    <source>
        <dbReference type="Proteomes" id="UP000070198"/>
    </source>
</evidence>
<dbReference type="Pfam" id="PF01048">
    <property type="entry name" value="PNP_UDP_1"/>
    <property type="match status" value="1"/>
</dbReference>
<dbReference type="EC" id="3.2.2.16" evidence="2"/>
<name>A0A139MR30_9STRE</name>
<accession>A0A139MR30</accession>
<feature type="domain" description="Nucleoside phosphorylase" evidence="1">
    <location>
        <begin position="15"/>
        <end position="222"/>
    </location>
</feature>
<dbReference type="GO" id="GO:0008782">
    <property type="term" value="F:adenosylhomocysteine nucleosidase activity"/>
    <property type="evidence" value="ECO:0007669"/>
    <property type="project" value="UniProtKB-EC"/>
</dbReference>
<dbReference type="EC" id="3.2.2.9" evidence="2"/>
<dbReference type="InterPro" id="IPR000845">
    <property type="entry name" value="Nucleoside_phosphorylase_d"/>
</dbReference>
<organism evidence="2 3">
    <name type="scientific">Streptococcus gallolyticus</name>
    <dbReference type="NCBI Taxonomy" id="315405"/>
    <lineage>
        <taxon>Bacteria</taxon>
        <taxon>Bacillati</taxon>
        <taxon>Bacillota</taxon>
        <taxon>Bacilli</taxon>
        <taxon>Lactobacillales</taxon>
        <taxon>Streptococcaceae</taxon>
        <taxon>Streptococcus</taxon>
    </lineage>
</organism>
<protein>
    <submittedName>
        <fullName evidence="2">5'-methylthioadenosine nucleosidase / S-adenosylhomocysteine nucleosidase</fullName>
        <ecNumber evidence="2">3.2.2.16</ecNumber>
        <ecNumber evidence="2">3.2.2.9</ecNumber>
    </submittedName>
</protein>
<evidence type="ECO:0000259" key="1">
    <source>
        <dbReference type="Pfam" id="PF01048"/>
    </source>
</evidence>
<keyword evidence="2" id="KW-0378">Hydrolase</keyword>